<dbReference type="Gene3D" id="1.10.510.10">
    <property type="entry name" value="Transferase(Phosphotransferase) domain 1"/>
    <property type="match status" value="1"/>
</dbReference>
<dbReference type="OrthoDB" id="447103at2759"/>
<dbReference type="InterPro" id="IPR016024">
    <property type="entry name" value="ARM-type_fold"/>
</dbReference>
<reference evidence="2 3" key="1">
    <citation type="journal article" date="2015" name="PLoS Pathog.">
        <title>Leptomonas seymouri: Adaptations to the Dixenous Life Cycle Analyzed by Genome Sequencing, Transcriptome Profiling and Co-infection with Leishmania donovani.</title>
        <authorList>
            <person name="Kraeva N."/>
            <person name="Butenko A."/>
            <person name="Hlavacova J."/>
            <person name="Kostygov A."/>
            <person name="Myskova J."/>
            <person name="Grybchuk D."/>
            <person name="Lestinova T."/>
            <person name="Votypka J."/>
            <person name="Volf P."/>
            <person name="Opperdoes F."/>
            <person name="Flegontov P."/>
            <person name="Lukes J."/>
            <person name="Yurchenko V."/>
        </authorList>
    </citation>
    <scope>NUCLEOTIDE SEQUENCE [LARGE SCALE GENOMIC DNA]</scope>
    <source>
        <strain evidence="2 3">ATCC 30220</strain>
    </source>
</reference>
<dbReference type="InterPro" id="IPR051177">
    <property type="entry name" value="CIK-Related_Protein"/>
</dbReference>
<evidence type="ECO:0000313" key="2">
    <source>
        <dbReference type="EMBL" id="KPI89033.1"/>
    </source>
</evidence>
<comment type="caution">
    <text evidence="2">The sequence shown here is derived from an EMBL/GenBank/DDBJ whole genome shotgun (WGS) entry which is preliminary data.</text>
</comment>
<protein>
    <recommendedName>
        <fullName evidence="4">Protein kinase domain-containing protein</fullName>
    </recommendedName>
</protein>
<feature type="compositionally biased region" description="Basic and acidic residues" evidence="1">
    <location>
        <begin position="750"/>
        <end position="760"/>
    </location>
</feature>
<dbReference type="Gene3D" id="1.25.10.10">
    <property type="entry name" value="Leucine-rich Repeat Variant"/>
    <property type="match status" value="1"/>
</dbReference>
<evidence type="ECO:0008006" key="4">
    <source>
        <dbReference type="Google" id="ProtNLM"/>
    </source>
</evidence>
<proteinExistence type="predicted"/>
<feature type="region of interest" description="Disordered" evidence="1">
    <location>
        <begin position="720"/>
        <end position="779"/>
    </location>
</feature>
<feature type="region of interest" description="Disordered" evidence="1">
    <location>
        <begin position="840"/>
        <end position="894"/>
    </location>
</feature>
<dbReference type="OMA" id="NDTSWAG"/>
<keyword evidence="3" id="KW-1185">Reference proteome</keyword>
<dbReference type="Proteomes" id="UP000038009">
    <property type="component" value="Unassembled WGS sequence"/>
</dbReference>
<dbReference type="SUPFAM" id="SSF48371">
    <property type="entry name" value="ARM repeat"/>
    <property type="match status" value="1"/>
</dbReference>
<organism evidence="2 3">
    <name type="scientific">Leptomonas seymouri</name>
    <dbReference type="NCBI Taxonomy" id="5684"/>
    <lineage>
        <taxon>Eukaryota</taxon>
        <taxon>Discoba</taxon>
        <taxon>Euglenozoa</taxon>
        <taxon>Kinetoplastea</taxon>
        <taxon>Metakinetoplastina</taxon>
        <taxon>Trypanosomatida</taxon>
        <taxon>Trypanosomatidae</taxon>
        <taxon>Leishmaniinae</taxon>
        <taxon>Leptomonas</taxon>
    </lineage>
</organism>
<dbReference type="AlphaFoldDB" id="A0A0N1PER2"/>
<name>A0A0N1PER2_LEPSE</name>
<dbReference type="SUPFAM" id="SSF56112">
    <property type="entry name" value="Protein kinase-like (PK-like)"/>
    <property type="match status" value="1"/>
</dbReference>
<feature type="compositionally biased region" description="Low complexity" evidence="1">
    <location>
        <begin position="847"/>
        <end position="864"/>
    </location>
</feature>
<sequence>MAFFLKAIGLSDDIPGFPFMPTANDPGHVVYTSPLLSWTVRYGTPTDDTQKKVTIFTCSFSSSSVVHSELVKQLARNTLRRAKSLMIPGFLKCLGATEYRDTIYIATEACLPLKEVLENKELRTKLYGTSPSEYYASIAYGVSTVGEALCSLHQNKLVHGNVNCQSIFVSPSSGVWRLFGLELVSSPDDRGTNGSNCVFDSARRAGMLEGYRCPPELAAGHDGSGMVASSSNDSNYEAGVNPEAFGIDAWCLAGLLYETIGVTAEEAADGKLNSVAHTLSSAELRNACRQRLPTSLHSGCSGITAANPRMRKSVRAFLGHCEFVKNSVFVQYMKSLSEALLLDTAQQVRLVESLADVVDGFPLQSCLCCVLPRLGELIGAAAKSGSSNGATGVSMGPVVAPVLRIAARTSAGEDFDRYVTPVLVQMYQSADVLMRYKLLVDAEIYTRKLSSATLSNKIWPLYARGFQYSTPSVREYSARALVHLAPHLSESVLGDQVPKALGVLQRDPDGTLRTNATIALHLISRHITPPSQRASVVLNFCRPMLRDAFEPSRVAALRSLHGTVDCLTAKQLGEGVLPAVAPLTVDLTSDESRSAALALLKAAISKLEENHKHLTAQQPTSSNSSVPAEAGPRSSSPSQLAAAGASNSGTGGYSSSWGWGLFNGLPPPAPTAAAPSATPSTTRHVDTLFSSASSSSANPSTSTAPLGVFRASQLKSSASSSSAHTAPVLPAPVLPAASRDAGWGSDEDDYNRSGDPKDDDGWGDDDDAEVAKPVSRTTAMKVKPLGATAGSGIGAAAAVPARTTGASPRGFTSSLPTTATSAKVVAPLPGVLHTSAPPAVATSTLPATSSVVSASDVSTSVGSDPSLPRTNTNSFSSGPMKLRKKGGLGAARLD</sequence>
<dbReference type="PANTHER" id="PTHR12984:SF3">
    <property type="entry name" value="N-TERMINAL KINASE-LIKE PROTEIN"/>
    <property type="match status" value="1"/>
</dbReference>
<dbReference type="VEuPathDB" id="TriTrypDB:Lsey_0033_0110"/>
<dbReference type="EMBL" id="LJSK01000033">
    <property type="protein sequence ID" value="KPI89033.1"/>
    <property type="molecule type" value="Genomic_DNA"/>
</dbReference>
<dbReference type="InterPro" id="IPR011989">
    <property type="entry name" value="ARM-like"/>
</dbReference>
<accession>A0A0N1PER2</accession>
<evidence type="ECO:0000256" key="1">
    <source>
        <dbReference type="SAM" id="MobiDB-lite"/>
    </source>
</evidence>
<feature type="compositionally biased region" description="Polar residues" evidence="1">
    <location>
        <begin position="868"/>
        <end position="877"/>
    </location>
</feature>
<dbReference type="InterPro" id="IPR011009">
    <property type="entry name" value="Kinase-like_dom_sf"/>
</dbReference>
<evidence type="ECO:0000313" key="3">
    <source>
        <dbReference type="Proteomes" id="UP000038009"/>
    </source>
</evidence>
<feature type="region of interest" description="Disordered" evidence="1">
    <location>
        <begin position="613"/>
        <end position="647"/>
    </location>
</feature>
<dbReference type="Gene3D" id="3.30.200.20">
    <property type="entry name" value="Phosphorylase Kinase, domain 1"/>
    <property type="match status" value="1"/>
</dbReference>
<dbReference type="PANTHER" id="PTHR12984">
    <property type="entry name" value="SCY1-RELATED S/T PROTEIN KINASE-LIKE"/>
    <property type="match status" value="1"/>
</dbReference>
<gene>
    <name evidence="2" type="ORF">ABL78_1846</name>
</gene>
<feature type="compositionally biased region" description="Polar residues" evidence="1">
    <location>
        <begin position="615"/>
        <end position="626"/>
    </location>
</feature>